<organism evidence="1 2">
    <name type="scientific">Vibrio algarum</name>
    <dbReference type="NCBI Taxonomy" id="3020714"/>
    <lineage>
        <taxon>Bacteria</taxon>
        <taxon>Pseudomonadati</taxon>
        <taxon>Pseudomonadota</taxon>
        <taxon>Gammaproteobacteria</taxon>
        <taxon>Vibrionales</taxon>
        <taxon>Vibrionaceae</taxon>
        <taxon>Vibrio</taxon>
    </lineage>
</organism>
<name>A0ABT4YRY1_9VIBR</name>
<evidence type="ECO:0000313" key="1">
    <source>
        <dbReference type="EMBL" id="MDB1124278.1"/>
    </source>
</evidence>
<reference evidence="1 2" key="1">
    <citation type="submission" date="2023-01" db="EMBL/GenBank/DDBJ databases">
        <title>Vibrio sp. KJ40-1 sp.nov, isolated from marine algae.</title>
        <authorList>
            <person name="Butt M."/>
            <person name="Kim J.M.J."/>
            <person name="Jeon C.O.C."/>
        </authorList>
    </citation>
    <scope>NUCLEOTIDE SEQUENCE [LARGE SCALE GENOMIC DNA]</scope>
    <source>
        <strain evidence="1 2">KJ40-1</strain>
    </source>
</reference>
<sequence>MFDSDSYSICVDSPEDENIDEKSIKEIDSFKLNLTFMGLIEIDLFDHFRTKSGLDRPLYFSFLKLNCSQNFIGLKVQLSKPQEVNPLEHLLILN</sequence>
<keyword evidence="2" id="KW-1185">Reference proteome</keyword>
<comment type="caution">
    <text evidence="1">The sequence shown here is derived from an EMBL/GenBank/DDBJ whole genome shotgun (WGS) entry which is preliminary data.</text>
</comment>
<dbReference type="EMBL" id="JAQLOI010000001">
    <property type="protein sequence ID" value="MDB1124278.1"/>
    <property type="molecule type" value="Genomic_DNA"/>
</dbReference>
<proteinExistence type="predicted"/>
<gene>
    <name evidence="1" type="ORF">PGX00_11675</name>
</gene>
<dbReference type="Proteomes" id="UP001210678">
    <property type="component" value="Unassembled WGS sequence"/>
</dbReference>
<dbReference type="RefSeq" id="WP_272136442.1">
    <property type="nucleotide sequence ID" value="NZ_JAQLOI010000001.1"/>
</dbReference>
<protein>
    <submittedName>
        <fullName evidence="1">Uncharacterized protein</fullName>
    </submittedName>
</protein>
<accession>A0ABT4YRY1</accession>
<evidence type="ECO:0000313" key="2">
    <source>
        <dbReference type="Proteomes" id="UP001210678"/>
    </source>
</evidence>